<evidence type="ECO:0000313" key="3">
    <source>
        <dbReference type="Proteomes" id="UP000001357"/>
    </source>
</evidence>
<dbReference type="RefSeq" id="XP_001748470.1">
    <property type="nucleotide sequence ID" value="XM_001748418.1"/>
</dbReference>
<dbReference type="EMBL" id="CH991564">
    <property type="protein sequence ID" value="EDQ86634.1"/>
    <property type="molecule type" value="Genomic_DNA"/>
</dbReference>
<name>A9V6Z9_MONBE</name>
<dbReference type="GeneID" id="5893724"/>
<proteinExistence type="predicted"/>
<protein>
    <recommendedName>
        <fullName evidence="4">Coiled-coil domain-containing protein 24</fullName>
    </recommendedName>
</protein>
<dbReference type="InParanoid" id="A9V6Z9"/>
<dbReference type="KEGG" id="mbr:MONBRDRAFT_10704"/>
<dbReference type="PANTHER" id="PTHR28601:SF1">
    <property type="entry name" value="COILED-COIL DOMAIN-CONTAINING PROTEIN 24"/>
    <property type="match status" value="1"/>
</dbReference>
<dbReference type="Proteomes" id="UP000001357">
    <property type="component" value="Unassembled WGS sequence"/>
</dbReference>
<dbReference type="Pfam" id="PF15669">
    <property type="entry name" value="CCDC24"/>
    <property type="match status" value="1"/>
</dbReference>
<evidence type="ECO:0000256" key="1">
    <source>
        <dbReference type="SAM" id="MobiDB-lite"/>
    </source>
</evidence>
<feature type="region of interest" description="Disordered" evidence="1">
    <location>
        <begin position="132"/>
        <end position="256"/>
    </location>
</feature>
<dbReference type="STRING" id="81824.A9V6Z9"/>
<organism evidence="2 3">
    <name type="scientific">Monosiga brevicollis</name>
    <name type="common">Choanoflagellate</name>
    <dbReference type="NCBI Taxonomy" id="81824"/>
    <lineage>
        <taxon>Eukaryota</taxon>
        <taxon>Choanoflagellata</taxon>
        <taxon>Craspedida</taxon>
        <taxon>Salpingoecidae</taxon>
        <taxon>Monosiga</taxon>
    </lineage>
</organism>
<sequence>MAAPRGPTSQWEALLEALPPSEHEELRAQIGRALIDELEMVQQEVRMLLEIWQEYRSETDTLTQPHINTETACLPEPPMVRDRLTQELKFLAEQLRQTRHELLAASNVYQPSLQELREARKRLEHKFVHESATTRAALSASPNLPSATAASSDPLPPPMSKAPLPLPLAAPASLPRVSRPPPLGAALDRQLPMRPTSENHKQLPRPPPRGPLDARAPSAPRTRPGARRTVVRSASTQDSTLRPLRRLPSSHVTTSS</sequence>
<dbReference type="AlphaFoldDB" id="A9V6Z9"/>
<accession>A9V6Z9</accession>
<feature type="compositionally biased region" description="Pro residues" evidence="1">
    <location>
        <begin position="154"/>
        <end position="168"/>
    </location>
</feature>
<dbReference type="PANTHER" id="PTHR28601">
    <property type="entry name" value="COILED-COIL DOMAIN-CONTAINING PROTEIN 24"/>
    <property type="match status" value="1"/>
</dbReference>
<feature type="compositionally biased region" description="Low complexity" evidence="1">
    <location>
        <begin position="136"/>
        <end position="152"/>
    </location>
</feature>
<keyword evidence="3" id="KW-1185">Reference proteome</keyword>
<evidence type="ECO:0008006" key="4">
    <source>
        <dbReference type="Google" id="ProtNLM"/>
    </source>
</evidence>
<evidence type="ECO:0000313" key="2">
    <source>
        <dbReference type="EMBL" id="EDQ86634.1"/>
    </source>
</evidence>
<dbReference type="InterPro" id="IPR031367">
    <property type="entry name" value="CCDC24"/>
</dbReference>
<reference evidence="2 3" key="1">
    <citation type="journal article" date="2008" name="Nature">
        <title>The genome of the choanoflagellate Monosiga brevicollis and the origin of metazoans.</title>
        <authorList>
            <consortium name="JGI Sequencing"/>
            <person name="King N."/>
            <person name="Westbrook M.J."/>
            <person name="Young S.L."/>
            <person name="Kuo A."/>
            <person name="Abedin M."/>
            <person name="Chapman J."/>
            <person name="Fairclough S."/>
            <person name="Hellsten U."/>
            <person name="Isogai Y."/>
            <person name="Letunic I."/>
            <person name="Marr M."/>
            <person name="Pincus D."/>
            <person name="Putnam N."/>
            <person name="Rokas A."/>
            <person name="Wright K.J."/>
            <person name="Zuzow R."/>
            <person name="Dirks W."/>
            <person name="Good M."/>
            <person name="Goodstein D."/>
            <person name="Lemons D."/>
            <person name="Li W."/>
            <person name="Lyons J.B."/>
            <person name="Morris A."/>
            <person name="Nichols S."/>
            <person name="Richter D.J."/>
            <person name="Salamov A."/>
            <person name="Bork P."/>
            <person name="Lim W.A."/>
            <person name="Manning G."/>
            <person name="Miller W.T."/>
            <person name="McGinnis W."/>
            <person name="Shapiro H."/>
            <person name="Tjian R."/>
            <person name="Grigoriev I.V."/>
            <person name="Rokhsar D."/>
        </authorList>
    </citation>
    <scope>NUCLEOTIDE SEQUENCE [LARGE SCALE GENOMIC DNA]</scope>
    <source>
        <strain evidence="3">MX1 / ATCC 50154</strain>
    </source>
</reference>
<gene>
    <name evidence="2" type="ORF">MONBRDRAFT_10704</name>
</gene>